<organism evidence="2 3">
    <name type="scientific">Datura stramonium</name>
    <name type="common">Jimsonweed</name>
    <name type="synonym">Common thornapple</name>
    <dbReference type="NCBI Taxonomy" id="4076"/>
    <lineage>
        <taxon>Eukaryota</taxon>
        <taxon>Viridiplantae</taxon>
        <taxon>Streptophyta</taxon>
        <taxon>Embryophyta</taxon>
        <taxon>Tracheophyta</taxon>
        <taxon>Spermatophyta</taxon>
        <taxon>Magnoliopsida</taxon>
        <taxon>eudicotyledons</taxon>
        <taxon>Gunneridae</taxon>
        <taxon>Pentapetalae</taxon>
        <taxon>asterids</taxon>
        <taxon>lamiids</taxon>
        <taxon>Solanales</taxon>
        <taxon>Solanaceae</taxon>
        <taxon>Solanoideae</taxon>
        <taxon>Datureae</taxon>
        <taxon>Datura</taxon>
    </lineage>
</organism>
<dbReference type="EMBL" id="JACEIK010003350">
    <property type="protein sequence ID" value="MCD9641398.1"/>
    <property type="molecule type" value="Genomic_DNA"/>
</dbReference>
<proteinExistence type="predicted"/>
<dbReference type="Proteomes" id="UP000823775">
    <property type="component" value="Unassembled WGS sequence"/>
</dbReference>
<evidence type="ECO:0000256" key="1">
    <source>
        <dbReference type="SAM" id="MobiDB-lite"/>
    </source>
</evidence>
<accession>A0ABS8V2N3</accession>
<feature type="non-terminal residue" evidence="2">
    <location>
        <position position="1"/>
    </location>
</feature>
<evidence type="ECO:0000313" key="3">
    <source>
        <dbReference type="Proteomes" id="UP000823775"/>
    </source>
</evidence>
<evidence type="ECO:0000313" key="2">
    <source>
        <dbReference type="EMBL" id="MCD9641398.1"/>
    </source>
</evidence>
<keyword evidence="3" id="KW-1185">Reference proteome</keyword>
<comment type="caution">
    <text evidence="2">The sequence shown here is derived from an EMBL/GenBank/DDBJ whole genome shotgun (WGS) entry which is preliminary data.</text>
</comment>
<feature type="region of interest" description="Disordered" evidence="1">
    <location>
        <begin position="1"/>
        <end position="28"/>
    </location>
</feature>
<protein>
    <submittedName>
        <fullName evidence="2">Uncharacterized protein</fullName>
    </submittedName>
</protein>
<reference evidence="2 3" key="1">
    <citation type="journal article" date="2021" name="BMC Genomics">
        <title>Datura genome reveals duplications of psychoactive alkaloid biosynthetic genes and high mutation rate following tissue culture.</title>
        <authorList>
            <person name="Rajewski A."/>
            <person name="Carter-House D."/>
            <person name="Stajich J."/>
            <person name="Litt A."/>
        </authorList>
    </citation>
    <scope>NUCLEOTIDE SEQUENCE [LARGE SCALE GENOMIC DNA]</scope>
    <source>
        <strain evidence="2">AR-01</strain>
    </source>
</reference>
<gene>
    <name evidence="2" type="ORF">HAX54_027573</name>
</gene>
<name>A0ABS8V2N3_DATST</name>
<sequence>WHGKTALGTPALGTPKTRQPTVPLRSSSLPPSRLFPCSIQRVYRRQDADFSALVTRHACTGQATTRPLVHYHSATQCPSPVARHR</sequence>
<feature type="non-terminal residue" evidence="2">
    <location>
        <position position="85"/>
    </location>
</feature>